<reference evidence="7 8" key="1">
    <citation type="submission" date="2016-10" db="EMBL/GenBank/DDBJ databases">
        <authorList>
            <person name="de Groot N.N."/>
        </authorList>
    </citation>
    <scope>NUCLEOTIDE SEQUENCE [LARGE SCALE GENOMIC DNA]</scope>
    <source>
        <strain evidence="7 8">CPCC 201259</strain>
    </source>
</reference>
<evidence type="ECO:0000256" key="1">
    <source>
        <dbReference type="ARBA" id="ARBA00022563"/>
    </source>
</evidence>
<evidence type="ECO:0000313" key="7">
    <source>
        <dbReference type="EMBL" id="SFN85361.1"/>
    </source>
</evidence>
<comment type="catalytic activity">
    <reaction evidence="3">
        <text>(6R)-10-formyltetrahydrofolate + H2O = (6S)-5,6,7,8-tetrahydrofolate + formate + H(+)</text>
        <dbReference type="Rhea" id="RHEA:19833"/>
        <dbReference type="ChEBI" id="CHEBI:15377"/>
        <dbReference type="ChEBI" id="CHEBI:15378"/>
        <dbReference type="ChEBI" id="CHEBI:15740"/>
        <dbReference type="ChEBI" id="CHEBI:57453"/>
        <dbReference type="ChEBI" id="CHEBI:195366"/>
        <dbReference type="EC" id="3.5.1.10"/>
    </reaction>
</comment>
<dbReference type="STRING" id="455193.SAMN05421805_107155"/>
<evidence type="ECO:0000256" key="2">
    <source>
        <dbReference type="ARBA" id="ARBA00022801"/>
    </source>
</evidence>
<dbReference type="HAMAP" id="MF_01927">
    <property type="entry name" value="PurU"/>
    <property type="match status" value="1"/>
</dbReference>
<dbReference type="PANTHER" id="PTHR42706:SF1">
    <property type="entry name" value="FORMYLTETRAHYDROFOLATE DEFORMYLASE 2, MITOCHONDRIAL"/>
    <property type="match status" value="1"/>
</dbReference>
<dbReference type="Pfam" id="PF00551">
    <property type="entry name" value="Formyl_trans_N"/>
    <property type="match status" value="1"/>
</dbReference>
<comment type="pathway">
    <text evidence="3">Purine metabolism; IMP biosynthesis via de novo pathway; formate from 10-formyl-5,6,7,8-tetrahydrofolate: step 1/1.</text>
</comment>
<proteinExistence type="inferred from homology"/>
<evidence type="ECO:0000256" key="4">
    <source>
        <dbReference type="NCBIfam" id="TIGR00655"/>
    </source>
</evidence>
<dbReference type="PROSITE" id="PS51671">
    <property type="entry name" value="ACT"/>
    <property type="match status" value="1"/>
</dbReference>
<keyword evidence="3" id="KW-0658">Purine biosynthesis</keyword>
<protein>
    <recommendedName>
        <fullName evidence="3 4">Formyltetrahydrofolate deformylase</fullName>
        <ecNumber evidence="3 4">3.5.1.10</ecNumber>
    </recommendedName>
    <alternativeName>
        <fullName evidence="3">Formyl-FH(4) hydrolase</fullName>
    </alternativeName>
</protein>
<dbReference type="CDD" id="cd08648">
    <property type="entry name" value="FMT_core_Formyl-FH4-Hydrolase_C"/>
    <property type="match status" value="1"/>
</dbReference>
<feature type="active site" evidence="3">
    <location>
        <position position="240"/>
    </location>
</feature>
<dbReference type="Gene3D" id="3.40.50.170">
    <property type="entry name" value="Formyl transferase, N-terminal domain"/>
    <property type="match status" value="1"/>
</dbReference>
<dbReference type="InterPro" id="IPR044074">
    <property type="entry name" value="PurU_ACT"/>
</dbReference>
<evidence type="ECO:0000313" key="8">
    <source>
        <dbReference type="Proteomes" id="UP000199398"/>
    </source>
</evidence>
<keyword evidence="1 3" id="KW-0554">One-carbon metabolism</keyword>
<evidence type="ECO:0000313" key="9">
    <source>
        <dbReference type="Proteomes" id="UP000270697"/>
    </source>
</evidence>
<evidence type="ECO:0000259" key="5">
    <source>
        <dbReference type="PROSITE" id="PS51671"/>
    </source>
</evidence>
<evidence type="ECO:0000256" key="3">
    <source>
        <dbReference type="HAMAP-Rule" id="MF_01927"/>
    </source>
</evidence>
<dbReference type="EC" id="3.5.1.10" evidence="3 4"/>
<dbReference type="EMBL" id="FOUP01000007">
    <property type="protein sequence ID" value="SFN85361.1"/>
    <property type="molecule type" value="Genomic_DNA"/>
</dbReference>
<keyword evidence="2 3" id="KW-0378">Hydrolase</keyword>
<dbReference type="InterPro" id="IPR002376">
    <property type="entry name" value="Formyl_transf_N"/>
</dbReference>
<dbReference type="Proteomes" id="UP000270697">
    <property type="component" value="Unassembled WGS sequence"/>
</dbReference>
<dbReference type="GO" id="GO:0006189">
    <property type="term" value="P:'de novo' IMP biosynthetic process"/>
    <property type="evidence" value="ECO:0007669"/>
    <property type="project" value="UniProtKB-UniRule"/>
</dbReference>
<organism evidence="7 8">
    <name type="scientific">Saccharopolyspora antimicrobica</name>
    <dbReference type="NCBI Taxonomy" id="455193"/>
    <lineage>
        <taxon>Bacteria</taxon>
        <taxon>Bacillati</taxon>
        <taxon>Actinomycetota</taxon>
        <taxon>Actinomycetes</taxon>
        <taxon>Pseudonocardiales</taxon>
        <taxon>Pseudonocardiaceae</taxon>
        <taxon>Saccharopolyspora</taxon>
    </lineage>
</organism>
<dbReference type="InterPro" id="IPR045865">
    <property type="entry name" value="ACT-like_dom_sf"/>
</dbReference>
<dbReference type="InterPro" id="IPR004810">
    <property type="entry name" value="PurU"/>
</dbReference>
<name>A0A1I5CFF8_9PSEU</name>
<dbReference type="Proteomes" id="UP000199398">
    <property type="component" value="Unassembled WGS sequence"/>
</dbReference>
<dbReference type="PANTHER" id="PTHR42706">
    <property type="entry name" value="FORMYLTETRAHYDROFOLATE DEFORMYLASE"/>
    <property type="match status" value="1"/>
</dbReference>
<evidence type="ECO:0000313" key="6">
    <source>
        <dbReference type="EMBL" id="RKT88882.1"/>
    </source>
</evidence>
<dbReference type="InterPro" id="IPR041729">
    <property type="entry name" value="Formyl-FH4-Hydrolase_C"/>
</dbReference>
<dbReference type="Gene3D" id="3.30.70.260">
    <property type="match status" value="1"/>
</dbReference>
<dbReference type="SUPFAM" id="SSF53328">
    <property type="entry name" value="Formyltransferase"/>
    <property type="match status" value="1"/>
</dbReference>
<dbReference type="SUPFAM" id="SSF55021">
    <property type="entry name" value="ACT-like"/>
    <property type="match status" value="1"/>
</dbReference>
<gene>
    <name evidence="3" type="primary">purU</name>
    <name evidence="6" type="ORF">ATL45_7325</name>
    <name evidence="7" type="ORF">SAMN05421805_107155</name>
</gene>
<dbReference type="EMBL" id="RBXX01000002">
    <property type="protein sequence ID" value="RKT88882.1"/>
    <property type="molecule type" value="Genomic_DNA"/>
</dbReference>
<dbReference type="CDD" id="cd04875">
    <property type="entry name" value="ACT_F4HF-DF"/>
    <property type="match status" value="1"/>
</dbReference>
<feature type="domain" description="ACT" evidence="5">
    <location>
        <begin position="20"/>
        <end position="97"/>
    </location>
</feature>
<dbReference type="PIRSF" id="PIRSF036480">
    <property type="entry name" value="FormyFH4_hydr"/>
    <property type="match status" value="1"/>
</dbReference>
<keyword evidence="9" id="KW-1185">Reference proteome</keyword>
<dbReference type="UniPathway" id="UPA00074">
    <property type="reaction ID" value="UER00170"/>
</dbReference>
<dbReference type="InterPro" id="IPR002912">
    <property type="entry name" value="ACT_dom"/>
</dbReference>
<sequence>MGWLSTSWSAEEIVVTDTFTLTLSCPNRTGIVRAVSGFLFERGCDIDEHRQFDDPVRDRLFMRTQVTAPSGTDLAELVREFEPVAADFQMTYEFSPRTNARILVMVSKLGHCLNDLIYRWRAGSLGADIVAVVSNHQDLRPMAESAGLPFVHVPVTPETKEAAEARLLQLVDEHEVDLVVLARYMQILSDETSKALYGRAINIHHSFLPGFKGAKPYHQAYDRGVKLVGATAHYVTSDLDEGPIIEQEVIRIDHTHDPRALQTVGRDAEALALSRAVRWHCERRVLLNGHSTVVFP</sequence>
<dbReference type="NCBIfam" id="TIGR00655">
    <property type="entry name" value="PurU"/>
    <property type="match status" value="1"/>
</dbReference>
<dbReference type="GO" id="GO:0006730">
    <property type="term" value="P:one-carbon metabolic process"/>
    <property type="evidence" value="ECO:0007669"/>
    <property type="project" value="UniProtKB-KW"/>
</dbReference>
<dbReference type="PRINTS" id="PR01575">
    <property type="entry name" value="FFH4HYDRLASE"/>
</dbReference>
<dbReference type="AlphaFoldDB" id="A0A1I5CFF8"/>
<reference evidence="6 9" key="2">
    <citation type="submission" date="2018-10" db="EMBL/GenBank/DDBJ databases">
        <title>Sequencing the genomes of 1000 actinobacteria strains.</title>
        <authorList>
            <person name="Klenk H.-P."/>
        </authorList>
    </citation>
    <scope>NUCLEOTIDE SEQUENCE [LARGE SCALE GENOMIC DNA]</scope>
    <source>
        <strain evidence="6 9">DSM 45119</strain>
    </source>
</reference>
<dbReference type="NCBIfam" id="NF004684">
    <property type="entry name" value="PRK06027.1"/>
    <property type="match status" value="1"/>
</dbReference>
<comment type="function">
    <text evidence="3">Catalyzes the hydrolysis of 10-formyltetrahydrofolate (formyl-FH4) to formate and tetrahydrofolate (FH4).</text>
</comment>
<comment type="similarity">
    <text evidence="3">Belongs to the PurU family.</text>
</comment>
<accession>A0A1I5CFF8</accession>
<dbReference type="InterPro" id="IPR036477">
    <property type="entry name" value="Formyl_transf_N_sf"/>
</dbReference>
<dbReference type="GO" id="GO:0008864">
    <property type="term" value="F:formyltetrahydrofolate deformylase activity"/>
    <property type="evidence" value="ECO:0007669"/>
    <property type="project" value="UniProtKB-UniRule"/>
</dbReference>